<dbReference type="HOGENOM" id="CLU_885095_0_0_10"/>
<evidence type="ECO:0000313" key="3">
    <source>
        <dbReference type="Proteomes" id="UP000008720"/>
    </source>
</evidence>
<keyword evidence="1" id="KW-1133">Transmembrane helix</keyword>
<evidence type="ECO:0000256" key="1">
    <source>
        <dbReference type="SAM" id="Phobius"/>
    </source>
</evidence>
<dbReference type="RefSeq" id="WP_013452337.1">
    <property type="nucleotide sequence ID" value="NC_014759.1"/>
</dbReference>
<reference evidence="2 3" key="1">
    <citation type="journal article" date="2011" name="Stand. Genomic Sci.">
        <title>Complete genome sequence of Marivirga tractuosa type strain (H-43).</title>
        <authorList>
            <person name="Pagani I."/>
            <person name="Chertkov O."/>
            <person name="Lapidus A."/>
            <person name="Lucas S."/>
            <person name="Del Rio T.G."/>
            <person name="Tice H."/>
            <person name="Copeland A."/>
            <person name="Cheng J.F."/>
            <person name="Nolan M."/>
            <person name="Saunders E."/>
            <person name="Pitluck S."/>
            <person name="Held B."/>
            <person name="Goodwin L."/>
            <person name="Liolios K."/>
            <person name="Ovchinikova G."/>
            <person name="Ivanova N."/>
            <person name="Mavromatis K."/>
            <person name="Pati A."/>
            <person name="Chen A."/>
            <person name="Palaniappan K."/>
            <person name="Land M."/>
            <person name="Hauser L."/>
            <person name="Jeffries C.D."/>
            <person name="Detter J.C."/>
            <person name="Han C."/>
            <person name="Tapia R."/>
            <person name="Ngatchou-Djao O.D."/>
            <person name="Rohde M."/>
            <person name="Goker M."/>
            <person name="Spring S."/>
            <person name="Sikorski J."/>
            <person name="Woyke T."/>
            <person name="Bristow J."/>
            <person name="Eisen J.A."/>
            <person name="Markowitz V."/>
            <person name="Hugenholtz P."/>
            <person name="Klenk H.P."/>
            <person name="Kyrpides N.C."/>
        </authorList>
    </citation>
    <scope>NUCLEOTIDE SEQUENCE [LARGE SCALE GENOMIC DNA]</scope>
    <source>
        <strain evidence="3">ATCC 23168 / DSM 4126 / NBRC 15989 / NCIMB 1408 / VKM B-1430 / H-43</strain>
    </source>
</reference>
<keyword evidence="1" id="KW-0812">Transmembrane</keyword>
<feature type="transmembrane region" description="Helical" evidence="1">
    <location>
        <begin position="277"/>
        <end position="299"/>
    </location>
</feature>
<sequence length="314" mass="36416">MKKTSSSPVGCLVLLVIIVPPYFFLPWEVALGFSIVVTFLLLIVSEIIREIRKLQQRKVTNKSTIAAARPGFVELVAKVSNSDHKKSFLEEIPVDFHQLHIGTNVRTANRKSEFVSIYEYRSAPRILPITDGSGEAWASFHHLDIHLKSTTKRFKKDTLLQFLEEKAIPDFPPNSLEKSNLFHLTEFYLPKDEYAYFYGIMNVLPTHSNPDEILAYQGDKRDRFNNQYALTNEDWEHIKSESRDKVKLLTADYSPPTYIDKLIISSKGDRSLSWRTYLNVFMMCILIVVLLTFYGLYIWKAHPDLWNQLLSFFN</sequence>
<gene>
    <name evidence="2" type="ordered locus">Ftrac_0175</name>
</gene>
<evidence type="ECO:0000313" key="2">
    <source>
        <dbReference type="EMBL" id="ADR20186.1"/>
    </source>
</evidence>
<dbReference type="AlphaFoldDB" id="E4TKK6"/>
<dbReference type="EMBL" id="CP002349">
    <property type="protein sequence ID" value="ADR20186.1"/>
    <property type="molecule type" value="Genomic_DNA"/>
</dbReference>
<dbReference type="KEGG" id="mtt:Ftrac_0175"/>
<dbReference type="Proteomes" id="UP000008720">
    <property type="component" value="Chromosome"/>
</dbReference>
<protein>
    <submittedName>
        <fullName evidence="2">Uncharacterized protein</fullName>
    </submittedName>
</protein>
<feature type="transmembrane region" description="Helical" evidence="1">
    <location>
        <begin position="30"/>
        <end position="48"/>
    </location>
</feature>
<accession>E4TKK6</accession>
<name>E4TKK6_MARTH</name>
<feature type="transmembrane region" description="Helical" evidence="1">
    <location>
        <begin position="7"/>
        <end position="24"/>
    </location>
</feature>
<proteinExistence type="predicted"/>
<keyword evidence="1" id="KW-0472">Membrane</keyword>
<organism evidence="2 3">
    <name type="scientific">Marivirga tractuosa (strain ATCC 23168 / DSM 4126 / NBRC 15989 / NCIMB 1408 / VKM B-1430 / H-43)</name>
    <name type="common">Microscilla tractuosa</name>
    <name type="synonym">Flexibacter tractuosus</name>
    <dbReference type="NCBI Taxonomy" id="643867"/>
    <lineage>
        <taxon>Bacteria</taxon>
        <taxon>Pseudomonadati</taxon>
        <taxon>Bacteroidota</taxon>
        <taxon>Cytophagia</taxon>
        <taxon>Cytophagales</taxon>
        <taxon>Marivirgaceae</taxon>
        <taxon>Marivirga</taxon>
    </lineage>
</organism>
<keyword evidence="3" id="KW-1185">Reference proteome</keyword>